<organism evidence="2 3">
    <name type="scientific">Vitis rotundifolia</name>
    <name type="common">Muscadine grape</name>
    <dbReference type="NCBI Taxonomy" id="103349"/>
    <lineage>
        <taxon>Eukaryota</taxon>
        <taxon>Viridiplantae</taxon>
        <taxon>Streptophyta</taxon>
        <taxon>Embryophyta</taxon>
        <taxon>Tracheophyta</taxon>
        <taxon>Spermatophyta</taxon>
        <taxon>Magnoliopsida</taxon>
        <taxon>eudicotyledons</taxon>
        <taxon>Gunneridae</taxon>
        <taxon>Pentapetalae</taxon>
        <taxon>rosids</taxon>
        <taxon>Vitales</taxon>
        <taxon>Vitaceae</taxon>
        <taxon>Viteae</taxon>
        <taxon>Vitis</taxon>
    </lineage>
</organism>
<keyword evidence="3" id="KW-1185">Reference proteome</keyword>
<name>A0AA39DLB2_VITRO</name>
<gene>
    <name evidence="2" type="ORF">PVL29_014356</name>
</gene>
<protein>
    <submittedName>
        <fullName evidence="2">Uncharacterized protein</fullName>
    </submittedName>
</protein>
<sequence length="288" mass="31409">MLLRSSSTPILNSWLPNSKESSPEPEMVPQILRTRSISLTTSSLSSVEGSSKKMARALSETDLRELSLPKRKPITKTVNRLSSLPVDEREEEDSCPSSRTASHGGLWWGVGSDAGCEGVCVEGGSEGGGGSDGGYAHGKSGYGDSNNGNGNMESYYRTMIEANPGNPLLLGNYARFLKEVRGDYIKAEEYCGRAILENPSDGNILSLYADLIWQVHKDSDRAESYFDQAVKASPDDCFILASYARFLWEEEEEEGEKEKVEGEYMKETSSHSVFRGAPPSLPPLAAAF</sequence>
<evidence type="ECO:0000256" key="1">
    <source>
        <dbReference type="SAM" id="MobiDB-lite"/>
    </source>
</evidence>
<feature type="region of interest" description="Disordered" evidence="1">
    <location>
        <begin position="79"/>
        <end position="101"/>
    </location>
</feature>
<dbReference type="InterPro" id="IPR011990">
    <property type="entry name" value="TPR-like_helical_dom_sf"/>
</dbReference>
<dbReference type="EMBL" id="JARBHA010000011">
    <property type="protein sequence ID" value="KAJ9688661.1"/>
    <property type="molecule type" value="Genomic_DNA"/>
</dbReference>
<dbReference type="Proteomes" id="UP001168098">
    <property type="component" value="Unassembled WGS sequence"/>
</dbReference>
<dbReference type="SUPFAM" id="SSF48452">
    <property type="entry name" value="TPR-like"/>
    <property type="match status" value="1"/>
</dbReference>
<evidence type="ECO:0000313" key="3">
    <source>
        <dbReference type="Proteomes" id="UP001168098"/>
    </source>
</evidence>
<accession>A0AA39DLB2</accession>
<feature type="compositionally biased region" description="Polar residues" evidence="1">
    <location>
        <begin position="1"/>
        <end position="20"/>
    </location>
</feature>
<dbReference type="Gene3D" id="1.25.40.10">
    <property type="entry name" value="Tetratricopeptide repeat domain"/>
    <property type="match status" value="1"/>
</dbReference>
<evidence type="ECO:0000313" key="2">
    <source>
        <dbReference type="EMBL" id="KAJ9688661.1"/>
    </source>
</evidence>
<proteinExistence type="predicted"/>
<dbReference type="PANTHER" id="PTHR26312:SF168">
    <property type="entry name" value="OS06G0606700 PROTEIN"/>
    <property type="match status" value="1"/>
</dbReference>
<dbReference type="PANTHER" id="PTHR26312">
    <property type="entry name" value="TETRATRICOPEPTIDE REPEAT PROTEIN 5"/>
    <property type="match status" value="1"/>
</dbReference>
<dbReference type="AlphaFoldDB" id="A0AA39DLB2"/>
<reference evidence="2 3" key="1">
    <citation type="journal article" date="2023" name="BMC Biotechnol.">
        <title>Vitis rotundifolia cv Carlos genome sequencing.</title>
        <authorList>
            <person name="Huff M."/>
            <person name="Hulse-Kemp A."/>
            <person name="Scheffler B."/>
            <person name="Youngblood R."/>
            <person name="Simpson S."/>
            <person name="Babiker E."/>
            <person name="Staton M."/>
        </authorList>
    </citation>
    <scope>NUCLEOTIDE SEQUENCE [LARGE SCALE GENOMIC DNA]</scope>
    <source>
        <tissue evidence="2">Leaf</tissue>
    </source>
</reference>
<feature type="region of interest" description="Disordered" evidence="1">
    <location>
        <begin position="1"/>
        <end position="28"/>
    </location>
</feature>
<comment type="caution">
    <text evidence="2">The sequence shown here is derived from an EMBL/GenBank/DDBJ whole genome shotgun (WGS) entry which is preliminary data.</text>
</comment>